<dbReference type="Proteomes" id="UP000193380">
    <property type="component" value="Unassembled WGS sequence"/>
</dbReference>
<sequence>MRHPEELSLLRPVEEKKKKKDTEEEVVVYDLTSLRISSGPAHTLSNGKPVHFADSPQTEAVYKMLSVSLPAPEAITKMPRPTSLVDKAQVHSRECRSMTDCCYTSNTTASMTCSPSMTQSV</sequence>
<reference evidence="2" key="2">
    <citation type="submission" date="2014-03" db="EMBL/GenBank/DDBJ databases">
        <authorList>
            <person name="Genoscope - CEA"/>
        </authorList>
    </citation>
    <scope>NUCLEOTIDE SEQUENCE</scope>
</reference>
<gene>
    <name evidence="2" type="ORF">GSONMT00046153001</name>
</gene>
<proteinExistence type="predicted"/>
<feature type="compositionally biased region" description="Basic and acidic residues" evidence="1">
    <location>
        <begin position="1"/>
        <end position="22"/>
    </location>
</feature>
<evidence type="ECO:0000313" key="3">
    <source>
        <dbReference type="Proteomes" id="UP000193380"/>
    </source>
</evidence>
<dbReference type="PaxDb" id="8022-A0A060YRD8"/>
<dbReference type="AlphaFoldDB" id="A0A060YRD8"/>
<evidence type="ECO:0000313" key="2">
    <source>
        <dbReference type="EMBL" id="CDQ94251.1"/>
    </source>
</evidence>
<accession>A0A060YRD8</accession>
<organism evidence="2 3">
    <name type="scientific">Oncorhynchus mykiss</name>
    <name type="common">Rainbow trout</name>
    <name type="synonym">Salmo gairdneri</name>
    <dbReference type="NCBI Taxonomy" id="8022"/>
    <lineage>
        <taxon>Eukaryota</taxon>
        <taxon>Metazoa</taxon>
        <taxon>Chordata</taxon>
        <taxon>Craniata</taxon>
        <taxon>Vertebrata</taxon>
        <taxon>Euteleostomi</taxon>
        <taxon>Actinopterygii</taxon>
        <taxon>Neopterygii</taxon>
        <taxon>Teleostei</taxon>
        <taxon>Protacanthopterygii</taxon>
        <taxon>Salmoniformes</taxon>
        <taxon>Salmonidae</taxon>
        <taxon>Salmoninae</taxon>
        <taxon>Oncorhynchus</taxon>
    </lineage>
</organism>
<protein>
    <submittedName>
        <fullName evidence="2">Uncharacterized protein</fullName>
    </submittedName>
</protein>
<dbReference type="STRING" id="8022.A0A060YRD8"/>
<reference evidence="2" key="1">
    <citation type="journal article" date="2014" name="Nat. Commun.">
        <title>The rainbow trout genome provides novel insights into evolution after whole-genome duplication in vertebrates.</title>
        <authorList>
            <person name="Berthelot C."/>
            <person name="Brunet F."/>
            <person name="Chalopin D."/>
            <person name="Juanchich A."/>
            <person name="Bernard M."/>
            <person name="Noel B."/>
            <person name="Bento P."/>
            <person name="Da Silva C."/>
            <person name="Labadie K."/>
            <person name="Alberti A."/>
            <person name="Aury J.M."/>
            <person name="Louis A."/>
            <person name="Dehais P."/>
            <person name="Bardou P."/>
            <person name="Montfort J."/>
            <person name="Klopp C."/>
            <person name="Cabau C."/>
            <person name="Gaspin C."/>
            <person name="Thorgaard G.H."/>
            <person name="Boussaha M."/>
            <person name="Quillet E."/>
            <person name="Guyomard R."/>
            <person name="Galiana D."/>
            <person name="Bobe J."/>
            <person name="Volff J.N."/>
            <person name="Genet C."/>
            <person name="Wincker P."/>
            <person name="Jaillon O."/>
            <person name="Roest Crollius H."/>
            <person name="Guiguen Y."/>
        </authorList>
    </citation>
    <scope>NUCLEOTIDE SEQUENCE [LARGE SCALE GENOMIC DNA]</scope>
</reference>
<dbReference type="EMBL" id="FR917188">
    <property type="protein sequence ID" value="CDQ94251.1"/>
    <property type="molecule type" value="Genomic_DNA"/>
</dbReference>
<evidence type="ECO:0000256" key="1">
    <source>
        <dbReference type="SAM" id="MobiDB-lite"/>
    </source>
</evidence>
<name>A0A060YRD8_ONCMY</name>
<feature type="region of interest" description="Disordered" evidence="1">
    <location>
        <begin position="1"/>
        <end position="23"/>
    </location>
</feature>